<dbReference type="RefSeq" id="WP_123738906.1">
    <property type="nucleotide sequence ID" value="NZ_RKHQ01000001.1"/>
</dbReference>
<name>A0A3N2DAE3_9MICO</name>
<keyword evidence="4" id="KW-1185">Reference proteome</keyword>
<feature type="transmembrane region" description="Helical" evidence="2">
    <location>
        <begin position="199"/>
        <end position="216"/>
    </location>
</feature>
<feature type="transmembrane region" description="Helical" evidence="2">
    <location>
        <begin position="73"/>
        <end position="92"/>
    </location>
</feature>
<keyword evidence="2" id="KW-1133">Transmembrane helix</keyword>
<feature type="transmembrane region" description="Helical" evidence="2">
    <location>
        <begin position="222"/>
        <end position="242"/>
    </location>
</feature>
<evidence type="ECO:0000313" key="4">
    <source>
        <dbReference type="Proteomes" id="UP000275356"/>
    </source>
</evidence>
<reference evidence="3 4" key="1">
    <citation type="submission" date="2018-11" db="EMBL/GenBank/DDBJ databases">
        <title>Sequencing the genomes of 1000 actinobacteria strains.</title>
        <authorList>
            <person name="Klenk H.-P."/>
        </authorList>
    </citation>
    <scope>NUCLEOTIDE SEQUENCE [LARGE SCALE GENOMIC DNA]</scope>
    <source>
        <strain evidence="3 4">DSM 13521</strain>
    </source>
</reference>
<sequence>MSTNDFDDTRGGDAANVPDPAVAGAAAAADRDAAAGPDAVAEPGVDPAFDPALAQAILDAQPDVTRRLTIDGAVLFTAWGLAWLVGYLLLWFTGRESADDTAPGWALATFFGLLVSAGVVTAVHIARRSRGVRGVSADSGLLYGLSWTFSFIAVSFIIGGLAQHGLSGPQIAVLSNGVSCLVVGALYMAGAAMTRQRTWFVLGAWIAAVGGFTTALPIAQLYLVMALAGGGGMLAAAALSSVRGRSTSRGGGPRADGGRA</sequence>
<accession>A0A3N2DAE3</accession>
<dbReference type="OrthoDB" id="3240366at2"/>
<protein>
    <submittedName>
        <fullName evidence="3">Uncharacterized protein</fullName>
    </submittedName>
</protein>
<organism evidence="3 4">
    <name type="scientific">Salana multivorans</name>
    <dbReference type="NCBI Taxonomy" id="120377"/>
    <lineage>
        <taxon>Bacteria</taxon>
        <taxon>Bacillati</taxon>
        <taxon>Actinomycetota</taxon>
        <taxon>Actinomycetes</taxon>
        <taxon>Micrococcales</taxon>
        <taxon>Beutenbergiaceae</taxon>
        <taxon>Salana</taxon>
    </lineage>
</organism>
<evidence type="ECO:0000256" key="1">
    <source>
        <dbReference type="SAM" id="MobiDB-lite"/>
    </source>
</evidence>
<gene>
    <name evidence="3" type="ORF">EDD28_1361</name>
</gene>
<feature type="transmembrane region" description="Helical" evidence="2">
    <location>
        <begin position="104"/>
        <end position="126"/>
    </location>
</feature>
<keyword evidence="2" id="KW-0812">Transmembrane</keyword>
<proteinExistence type="predicted"/>
<feature type="transmembrane region" description="Helical" evidence="2">
    <location>
        <begin position="141"/>
        <end position="162"/>
    </location>
</feature>
<evidence type="ECO:0000313" key="3">
    <source>
        <dbReference type="EMBL" id="ROR96770.1"/>
    </source>
</evidence>
<keyword evidence="2" id="KW-0472">Membrane</keyword>
<feature type="region of interest" description="Disordered" evidence="1">
    <location>
        <begin position="1"/>
        <end position="30"/>
    </location>
</feature>
<comment type="caution">
    <text evidence="3">The sequence shown here is derived from an EMBL/GenBank/DDBJ whole genome shotgun (WGS) entry which is preliminary data.</text>
</comment>
<evidence type="ECO:0000256" key="2">
    <source>
        <dbReference type="SAM" id="Phobius"/>
    </source>
</evidence>
<dbReference type="EMBL" id="RKHQ01000001">
    <property type="protein sequence ID" value="ROR96770.1"/>
    <property type="molecule type" value="Genomic_DNA"/>
</dbReference>
<feature type="transmembrane region" description="Helical" evidence="2">
    <location>
        <begin position="168"/>
        <end position="187"/>
    </location>
</feature>
<dbReference type="Proteomes" id="UP000275356">
    <property type="component" value="Unassembled WGS sequence"/>
</dbReference>
<feature type="compositionally biased region" description="Low complexity" evidence="1">
    <location>
        <begin position="12"/>
        <end position="30"/>
    </location>
</feature>
<dbReference type="AlphaFoldDB" id="A0A3N2DAE3"/>